<evidence type="ECO:0000313" key="1">
    <source>
        <dbReference type="EMBL" id="HEG91341.1"/>
    </source>
</evidence>
<organism evidence="1">
    <name type="scientific">Thermorudis peleae</name>
    <dbReference type="NCBI Taxonomy" id="1382356"/>
    <lineage>
        <taxon>Bacteria</taxon>
        <taxon>Pseudomonadati</taxon>
        <taxon>Thermomicrobiota</taxon>
        <taxon>Thermomicrobia</taxon>
        <taxon>Thermomicrobia incertae sedis</taxon>
        <taxon>Thermorudis</taxon>
    </lineage>
</organism>
<reference evidence="1" key="1">
    <citation type="journal article" date="2020" name="mSystems">
        <title>Genome- and Community-Level Interaction Insights into Carbon Utilization and Element Cycling Functions of Hydrothermarchaeota in Hydrothermal Sediment.</title>
        <authorList>
            <person name="Zhou Z."/>
            <person name="Liu Y."/>
            <person name="Xu W."/>
            <person name="Pan J."/>
            <person name="Luo Z.H."/>
            <person name="Li M."/>
        </authorList>
    </citation>
    <scope>NUCLEOTIDE SEQUENCE [LARGE SCALE GENOMIC DNA]</scope>
    <source>
        <strain evidence="1">SpSt-210</strain>
    </source>
</reference>
<name>A0A831TG41_9BACT</name>
<sequence>MLTGGLAALIASLWRRGVPVIGWAELEPGVALLVEGGSMALVPRARLGERADLVADDLMFTLPRRSVFETPVDPEQVPRFTARELAWLQFVRWMGAQRPESQAGDLDRDWLAAGTGA</sequence>
<dbReference type="EMBL" id="DSIY01000189">
    <property type="protein sequence ID" value="HEG91341.1"/>
    <property type="molecule type" value="Genomic_DNA"/>
</dbReference>
<protein>
    <submittedName>
        <fullName evidence="1">Uncharacterized protein</fullName>
    </submittedName>
</protein>
<proteinExistence type="predicted"/>
<gene>
    <name evidence="1" type="ORF">ENP34_07855</name>
</gene>
<dbReference type="AlphaFoldDB" id="A0A831TG41"/>
<comment type="caution">
    <text evidence="1">The sequence shown here is derived from an EMBL/GenBank/DDBJ whole genome shotgun (WGS) entry which is preliminary data.</text>
</comment>
<accession>A0A831TG41</accession>